<gene>
    <name evidence="1" type="ORF">RRG08_067430</name>
</gene>
<protein>
    <submittedName>
        <fullName evidence="1">Uncharacterized protein</fullName>
    </submittedName>
</protein>
<comment type="caution">
    <text evidence="1">The sequence shown here is derived from an EMBL/GenBank/DDBJ whole genome shotgun (WGS) entry which is preliminary data.</text>
</comment>
<evidence type="ECO:0000313" key="2">
    <source>
        <dbReference type="Proteomes" id="UP001283361"/>
    </source>
</evidence>
<proteinExistence type="predicted"/>
<dbReference type="AlphaFoldDB" id="A0AAE1DEM0"/>
<keyword evidence="2" id="KW-1185">Reference proteome</keyword>
<dbReference type="Proteomes" id="UP001283361">
    <property type="component" value="Unassembled WGS sequence"/>
</dbReference>
<dbReference type="EMBL" id="JAWDGP010004112">
    <property type="protein sequence ID" value="KAK3767716.1"/>
    <property type="molecule type" value="Genomic_DNA"/>
</dbReference>
<name>A0AAE1DEM0_9GAST</name>
<organism evidence="1 2">
    <name type="scientific">Elysia crispata</name>
    <name type="common">lettuce slug</name>
    <dbReference type="NCBI Taxonomy" id="231223"/>
    <lineage>
        <taxon>Eukaryota</taxon>
        <taxon>Metazoa</taxon>
        <taxon>Spiralia</taxon>
        <taxon>Lophotrochozoa</taxon>
        <taxon>Mollusca</taxon>
        <taxon>Gastropoda</taxon>
        <taxon>Heterobranchia</taxon>
        <taxon>Euthyneura</taxon>
        <taxon>Panpulmonata</taxon>
        <taxon>Sacoglossa</taxon>
        <taxon>Placobranchoidea</taxon>
        <taxon>Plakobranchidae</taxon>
        <taxon>Elysia</taxon>
    </lineage>
</organism>
<reference evidence="1" key="1">
    <citation type="journal article" date="2023" name="G3 (Bethesda)">
        <title>A reference genome for the long-term kleptoplast-retaining sea slug Elysia crispata morphotype clarki.</title>
        <authorList>
            <person name="Eastman K.E."/>
            <person name="Pendleton A.L."/>
            <person name="Shaikh M.A."/>
            <person name="Suttiyut T."/>
            <person name="Ogas R."/>
            <person name="Tomko P."/>
            <person name="Gavelis G."/>
            <person name="Widhalm J.R."/>
            <person name="Wisecaver J.H."/>
        </authorList>
    </citation>
    <scope>NUCLEOTIDE SEQUENCE</scope>
    <source>
        <strain evidence="1">ECLA1</strain>
    </source>
</reference>
<evidence type="ECO:0000313" key="1">
    <source>
        <dbReference type="EMBL" id="KAK3767716.1"/>
    </source>
</evidence>
<accession>A0AAE1DEM0</accession>
<sequence>MAIRGLHWHSEAFIGHYRPSMNIRRLHWRLDAAFSTEYIMGIWRKSFIGHQRPLLGHQQRALLPSAIKSLHWTSEVFIGHQRLSLTIRGLHWASEAFIDH</sequence>